<dbReference type="GO" id="GO:0043546">
    <property type="term" value="F:molybdopterin cofactor binding"/>
    <property type="evidence" value="ECO:0007669"/>
    <property type="project" value="InterPro"/>
</dbReference>
<keyword evidence="6" id="KW-0479">Metal-binding</keyword>
<dbReference type="InterPro" id="IPR007419">
    <property type="entry name" value="BFD-like_2Fe2S-bd_dom"/>
</dbReference>
<evidence type="ECO:0000313" key="12">
    <source>
        <dbReference type="EMBL" id="KKN69920.1"/>
    </source>
</evidence>
<dbReference type="CDD" id="cd02754">
    <property type="entry name" value="MopB_Nitrate-R-NapA-like"/>
    <property type="match status" value="1"/>
</dbReference>
<dbReference type="GO" id="GO:0042128">
    <property type="term" value="P:nitrate assimilation"/>
    <property type="evidence" value="ECO:0007669"/>
    <property type="project" value="UniProtKB-KW"/>
</dbReference>
<organism evidence="12">
    <name type="scientific">marine sediment metagenome</name>
    <dbReference type="NCBI Taxonomy" id="412755"/>
    <lineage>
        <taxon>unclassified sequences</taxon>
        <taxon>metagenomes</taxon>
        <taxon>ecological metagenomes</taxon>
    </lineage>
</organism>
<keyword evidence="4" id="KW-0004">4Fe-4S</keyword>
<evidence type="ECO:0000256" key="9">
    <source>
        <dbReference type="ARBA" id="ARBA00023014"/>
    </source>
</evidence>
<dbReference type="PROSITE" id="PS00551">
    <property type="entry name" value="MOLYBDOPTERIN_PROK_1"/>
    <property type="match status" value="1"/>
</dbReference>
<dbReference type="Pfam" id="PF00384">
    <property type="entry name" value="Molybdopterin"/>
    <property type="match status" value="1"/>
</dbReference>
<evidence type="ECO:0000256" key="7">
    <source>
        <dbReference type="ARBA" id="ARBA00023002"/>
    </source>
</evidence>
<dbReference type="PANTHER" id="PTHR43105:SF9">
    <property type="entry name" value="NADPH-FE(3+) OXIDOREDUCTASE SUBUNIT ALPHA"/>
    <property type="match status" value="1"/>
</dbReference>
<gene>
    <name evidence="12" type="ORF">LCGC14_0436010</name>
</gene>
<dbReference type="Gene3D" id="2.40.40.20">
    <property type="match status" value="1"/>
</dbReference>
<dbReference type="InterPro" id="IPR041957">
    <property type="entry name" value="CT_Nitrate-R-NapA-like"/>
</dbReference>
<evidence type="ECO:0000256" key="10">
    <source>
        <dbReference type="ARBA" id="ARBA00023063"/>
    </source>
</evidence>
<comment type="caution">
    <text evidence="12">The sequence shown here is derived from an EMBL/GenBank/DDBJ whole genome shotgun (WGS) entry which is preliminary data.</text>
</comment>
<dbReference type="InterPro" id="IPR050123">
    <property type="entry name" value="Prok_molybdopt-oxidoreductase"/>
</dbReference>
<dbReference type="EMBL" id="LAZR01000415">
    <property type="protein sequence ID" value="KKN69920.1"/>
    <property type="molecule type" value="Genomic_DNA"/>
</dbReference>
<dbReference type="PANTHER" id="PTHR43105">
    <property type="entry name" value="RESPIRATORY NITRATE REDUCTASE"/>
    <property type="match status" value="1"/>
</dbReference>
<dbReference type="InterPro" id="IPR009010">
    <property type="entry name" value="Asp_de-COase-like_dom_sf"/>
</dbReference>
<dbReference type="SUPFAM" id="SSF50692">
    <property type="entry name" value="ADC-like"/>
    <property type="match status" value="1"/>
</dbReference>
<dbReference type="GO" id="GO:0016491">
    <property type="term" value="F:oxidoreductase activity"/>
    <property type="evidence" value="ECO:0007669"/>
    <property type="project" value="UniProtKB-KW"/>
</dbReference>
<dbReference type="AlphaFoldDB" id="A0A0F9SLL5"/>
<dbReference type="InterPro" id="IPR041854">
    <property type="entry name" value="BFD-like_2Fe2S-bd_dom_sf"/>
</dbReference>
<dbReference type="Gene3D" id="3.40.228.10">
    <property type="entry name" value="Dimethylsulfoxide Reductase, domain 2"/>
    <property type="match status" value="1"/>
</dbReference>
<dbReference type="GO" id="GO:0016020">
    <property type="term" value="C:membrane"/>
    <property type="evidence" value="ECO:0007669"/>
    <property type="project" value="TreeGrafter"/>
</dbReference>
<keyword evidence="9" id="KW-0411">Iron-sulfur</keyword>
<keyword evidence="8" id="KW-0408">Iron</keyword>
<keyword evidence="7" id="KW-0560">Oxidoreductase</keyword>
<dbReference type="Pfam" id="PF04879">
    <property type="entry name" value="Molybdop_Fe4S4"/>
    <property type="match status" value="1"/>
</dbReference>
<protein>
    <recommendedName>
        <fullName evidence="11">4Fe-4S Mo/W bis-MGD-type domain-containing protein</fullName>
    </recommendedName>
</protein>
<comment type="cofactor">
    <cofactor evidence="1">
        <name>Mo-bis(molybdopterin guanine dinucleotide)</name>
        <dbReference type="ChEBI" id="CHEBI:60539"/>
    </cofactor>
</comment>
<dbReference type="GO" id="GO:0051539">
    <property type="term" value="F:4 iron, 4 sulfur cluster binding"/>
    <property type="evidence" value="ECO:0007669"/>
    <property type="project" value="UniProtKB-KW"/>
</dbReference>
<dbReference type="Pfam" id="PF04324">
    <property type="entry name" value="Fer2_BFD"/>
    <property type="match status" value="1"/>
</dbReference>
<evidence type="ECO:0000256" key="6">
    <source>
        <dbReference type="ARBA" id="ARBA00022723"/>
    </source>
</evidence>
<dbReference type="Gene3D" id="2.20.25.90">
    <property type="entry name" value="ADC-like domains"/>
    <property type="match status" value="1"/>
</dbReference>
<dbReference type="Gene3D" id="3.40.50.740">
    <property type="match status" value="1"/>
</dbReference>
<dbReference type="Gene3D" id="1.10.10.1100">
    <property type="entry name" value="BFD-like [2Fe-2S]-binding domain"/>
    <property type="match status" value="1"/>
</dbReference>
<evidence type="ECO:0000256" key="4">
    <source>
        <dbReference type="ARBA" id="ARBA00022485"/>
    </source>
</evidence>
<dbReference type="InterPro" id="IPR027467">
    <property type="entry name" value="MopterinOxRdtase_cofactor_BS"/>
</dbReference>
<evidence type="ECO:0000256" key="1">
    <source>
        <dbReference type="ARBA" id="ARBA00001942"/>
    </source>
</evidence>
<dbReference type="GO" id="GO:0046872">
    <property type="term" value="F:metal ion binding"/>
    <property type="evidence" value="ECO:0007669"/>
    <property type="project" value="UniProtKB-KW"/>
</dbReference>
<evidence type="ECO:0000256" key="8">
    <source>
        <dbReference type="ARBA" id="ARBA00023004"/>
    </source>
</evidence>
<comment type="similarity">
    <text evidence="3">Belongs to the prokaryotic molybdopterin-containing oxidoreductase family. NasA/NapA/NarB subfamily.</text>
</comment>
<dbReference type="PROSITE" id="PS51669">
    <property type="entry name" value="4FE4S_MOW_BIS_MGD"/>
    <property type="match status" value="1"/>
</dbReference>
<dbReference type="InterPro" id="IPR006656">
    <property type="entry name" value="Mopterin_OxRdtase"/>
</dbReference>
<dbReference type="SUPFAM" id="SSF53706">
    <property type="entry name" value="Formate dehydrogenase/DMSO reductase, domains 1-3"/>
    <property type="match status" value="1"/>
</dbReference>
<accession>A0A0F9SLL5</accession>
<dbReference type="SMART" id="SM00926">
    <property type="entry name" value="Molybdop_Fe4S4"/>
    <property type="match status" value="1"/>
</dbReference>
<name>A0A0F9SLL5_9ZZZZ</name>
<keyword evidence="10" id="KW-0534">Nitrate assimilation</keyword>
<feature type="domain" description="4Fe-4S Mo/W bis-MGD-type" evidence="11">
    <location>
        <begin position="13"/>
        <end position="69"/>
    </location>
</feature>
<dbReference type="CDD" id="cd02791">
    <property type="entry name" value="MopB_CT_Nitrate-R-NapA-like"/>
    <property type="match status" value="1"/>
</dbReference>
<comment type="cofactor">
    <cofactor evidence="2">
        <name>[4Fe-4S] cluster</name>
        <dbReference type="ChEBI" id="CHEBI:49883"/>
    </cofactor>
</comment>
<proteinExistence type="inferred from homology"/>
<dbReference type="InterPro" id="IPR006657">
    <property type="entry name" value="MoPterin_dinucl-bd_dom"/>
</dbReference>
<reference evidence="12" key="1">
    <citation type="journal article" date="2015" name="Nature">
        <title>Complex archaea that bridge the gap between prokaryotes and eukaryotes.</title>
        <authorList>
            <person name="Spang A."/>
            <person name="Saw J.H."/>
            <person name="Jorgensen S.L."/>
            <person name="Zaremba-Niedzwiedzka K."/>
            <person name="Martijn J."/>
            <person name="Lind A.E."/>
            <person name="van Eijk R."/>
            <person name="Schleper C."/>
            <person name="Guy L."/>
            <person name="Ettema T.J."/>
        </authorList>
    </citation>
    <scope>NUCLEOTIDE SEQUENCE</scope>
</reference>
<keyword evidence="5" id="KW-0500">Molybdenum</keyword>
<evidence type="ECO:0000256" key="5">
    <source>
        <dbReference type="ARBA" id="ARBA00022505"/>
    </source>
</evidence>
<dbReference type="InterPro" id="IPR006963">
    <property type="entry name" value="Mopterin_OxRdtase_4Fe-4S_dom"/>
</dbReference>
<evidence type="ECO:0000259" key="11">
    <source>
        <dbReference type="PROSITE" id="PS51669"/>
    </source>
</evidence>
<evidence type="ECO:0000256" key="3">
    <source>
        <dbReference type="ARBA" id="ARBA00008747"/>
    </source>
</evidence>
<dbReference type="Pfam" id="PF01568">
    <property type="entry name" value="Molydop_binding"/>
    <property type="match status" value="1"/>
</dbReference>
<evidence type="ECO:0000256" key="2">
    <source>
        <dbReference type="ARBA" id="ARBA00001966"/>
    </source>
</evidence>
<sequence>MTTVNTSPTINKTSLKQTTCAYCGVGCGVDISLFNNVPTKLEGMREHPANFGRLCVKGTHLLDTTGSDNRLTSPLINNQAVTWDEATDHVANKFNDIIQKHGPDAVAFYVSGQLLTEDYYIANKLMKGYIGSGNIDTNSRLCMSSAVAGYKRAFGEDIVPCTYEDLEQTELLILIGSNAAWTHPVLYQRMERAKQLNPNMKVVVIDPRKTDTAELADTFLNIKPGSDAALYNGLLNYLNEHNHLDTQFIAHHTNGFESALQEATKWSCEAVSDFCDIAIEQVTEFYALFAKSPSAISFYSMGINQSSSGVDKCNAIINAHLASGKLLKPGSGPFSITGQPNAMGGREVGGLANQLAAHLDIENEAHQSLVQRFWLSPTIAKKAGSNAIDMFDEIAAGKIKAVWIMATNPMVSLPNNAAIKKALETCELVVVSDCIAKSDTLKFADVAFPSTGWGEKNGTVTNSERRISRQRPLVAPYSGAKNDWQIMCDVAKKMGFEGFDFIDPSGIFEEWAQLTGFENNGSRLLNLSGLVGLTKSQYDNLKPIMWPVVKNQSYKNGQVFTDNQFSTADKKARFIPITPQLPVQQTSSDYPFVMNSGRIRDQWHTMSRTGKSTALSSHITRPYIEINPLDASKLAIKQNDLISAIAQTGQVTAHAKVTDAVRKGECFMPIHWNKQFASSATVSGLYQSVVDPLSGQAECKHGAVNIVKAPYAQYMQLFAKNELVINSDFWLKVNASNCFNYQLALNEPQSDLLYYCQTLTGLQGQWSAMNTAKAMHVQCIQNNQLAFVGVISNEQKEISLEWINHLFAESLLSFTQLQSLLYATPDEEFTQGMQVCSCFKVREQPIINAIKNGANTVEQLGSELKCGTNCGSCKTQLSQLIKQHYKASSSSIDVAVVM</sequence>